<feature type="signal peptide" evidence="1">
    <location>
        <begin position="1"/>
        <end position="19"/>
    </location>
</feature>
<keyword evidence="1" id="KW-0732">Signal</keyword>
<evidence type="ECO:0000256" key="1">
    <source>
        <dbReference type="SAM" id="SignalP"/>
    </source>
</evidence>
<dbReference type="PROSITE" id="PS51257">
    <property type="entry name" value="PROKAR_LIPOPROTEIN"/>
    <property type="match status" value="1"/>
</dbReference>
<dbReference type="RefSeq" id="WP_003387477.1">
    <property type="nucleotide sequence ID" value="NZ_APBN01000002.1"/>
</dbReference>
<evidence type="ECO:0008006" key="4">
    <source>
        <dbReference type="Google" id="ProtNLM"/>
    </source>
</evidence>
<keyword evidence="3" id="KW-1185">Reference proteome</keyword>
<proteinExistence type="predicted"/>
<accession>M8DKD1</accession>
<dbReference type="OrthoDB" id="2470343at2"/>
<feature type="chain" id="PRO_5038805573" description="Sporulation lipoprotein YhcN/YlaJ-like protein" evidence="1">
    <location>
        <begin position="20"/>
        <end position="207"/>
    </location>
</feature>
<gene>
    <name evidence="2" type="ORF">I532_07900</name>
</gene>
<dbReference type="Pfam" id="PF09580">
    <property type="entry name" value="Spore_YhcN_YlaJ"/>
    <property type="match status" value="1"/>
</dbReference>
<organism evidence="2 3">
    <name type="scientific">Brevibacillus borstelensis AK1</name>
    <dbReference type="NCBI Taxonomy" id="1300222"/>
    <lineage>
        <taxon>Bacteria</taxon>
        <taxon>Bacillati</taxon>
        <taxon>Bacillota</taxon>
        <taxon>Bacilli</taxon>
        <taxon>Bacillales</taxon>
        <taxon>Paenibacillaceae</taxon>
        <taxon>Brevibacillus</taxon>
    </lineage>
</organism>
<dbReference type="AlphaFoldDB" id="M8DKD1"/>
<dbReference type="STRING" id="1300222.I532_07900"/>
<evidence type="ECO:0000313" key="3">
    <source>
        <dbReference type="Proteomes" id="UP000012081"/>
    </source>
</evidence>
<comment type="caution">
    <text evidence="2">The sequence shown here is derived from an EMBL/GenBank/DDBJ whole genome shotgun (WGS) entry which is preliminary data.</text>
</comment>
<sequence length="207" mass="22826">MKRWGSALCALLLAGVVGSGCTPNKEQGGEDYHGEPAKYDAYGINIKNDNVGTDKGPAAMLVQKNRHNREPDLVRTLEAQAERIPGVVDIKVLAYKDNLLIGVLPDGATKPDSIDPTPSVLYTPGKPARIDNGHTDRLQQRVAGVMRSRLQAQTRYNIMYVSTNPAVYQRIADIHQRVVRGERVPEDEFQTLLNDIGYTTKGFNLVD</sequence>
<dbReference type="Proteomes" id="UP000012081">
    <property type="component" value="Unassembled WGS sequence"/>
</dbReference>
<dbReference type="EMBL" id="APBN01000002">
    <property type="protein sequence ID" value="EMT53922.1"/>
    <property type="molecule type" value="Genomic_DNA"/>
</dbReference>
<reference evidence="2 3" key="1">
    <citation type="submission" date="2013-03" db="EMBL/GenBank/DDBJ databases">
        <title>Assembly of a new bacterial strain Brevibacillus borstelensis AK1.</title>
        <authorList>
            <person name="Rajan I."/>
            <person name="PoliReddy D."/>
            <person name="Sugumar T."/>
            <person name="Rathinam K."/>
            <person name="Alqarawi S."/>
            <person name="Khalil A.B."/>
            <person name="Sivakumar N."/>
        </authorList>
    </citation>
    <scope>NUCLEOTIDE SEQUENCE [LARGE SCALE GENOMIC DNA]</scope>
    <source>
        <strain evidence="2 3">AK1</strain>
    </source>
</reference>
<dbReference type="InterPro" id="IPR019076">
    <property type="entry name" value="Spore_lipoprot_YhcN/YlaJ-like"/>
</dbReference>
<dbReference type="PATRIC" id="fig|1300222.3.peg.1626"/>
<protein>
    <recommendedName>
        <fullName evidence="4">Sporulation lipoprotein YhcN/YlaJ-like protein</fullName>
    </recommendedName>
</protein>
<name>M8DKD1_9BACL</name>
<evidence type="ECO:0000313" key="2">
    <source>
        <dbReference type="EMBL" id="EMT53922.1"/>
    </source>
</evidence>